<dbReference type="Gene3D" id="3.40.50.9200">
    <property type="entry name" value="Hypothetical protein MTH538"/>
    <property type="match status" value="1"/>
</dbReference>
<reference evidence="2 3" key="1">
    <citation type="submission" date="2020-08" db="EMBL/GenBank/DDBJ databases">
        <title>Genomic Encyclopedia of Type Strains, Phase IV (KMG-V): Genome sequencing to study the core and pangenomes of soil and plant-associated prokaryotes.</title>
        <authorList>
            <person name="Whitman W."/>
        </authorList>
    </citation>
    <scope>NUCLEOTIDE SEQUENCE [LARGE SCALE GENOMIC DNA]</scope>
    <source>
        <strain evidence="2 3">ANJLi2</strain>
    </source>
</reference>
<name>A0ABR6PS07_9SPHI</name>
<accession>A0ABR6PS07</accession>
<protein>
    <recommendedName>
        <fullName evidence="1">Thoeris protein ThsB TIR-like domain-containing protein</fullName>
    </recommendedName>
</protein>
<proteinExistence type="predicted"/>
<keyword evidence="3" id="KW-1185">Reference proteome</keyword>
<dbReference type="Pfam" id="PF08937">
    <property type="entry name" value="ThsB_TIR"/>
    <property type="match status" value="1"/>
</dbReference>
<evidence type="ECO:0000313" key="3">
    <source>
        <dbReference type="Proteomes" id="UP000541583"/>
    </source>
</evidence>
<feature type="domain" description="Thoeris protein ThsB TIR-like" evidence="1">
    <location>
        <begin position="10"/>
        <end position="106"/>
    </location>
</feature>
<dbReference type="InterPro" id="IPR015032">
    <property type="entry name" value="ThsB__TIR-like_domain"/>
</dbReference>
<dbReference type="Proteomes" id="UP000541583">
    <property type="component" value="Unassembled WGS sequence"/>
</dbReference>
<dbReference type="RefSeq" id="WP_076377943.1">
    <property type="nucleotide sequence ID" value="NZ_FTMG01000019.1"/>
</dbReference>
<comment type="caution">
    <text evidence="2">The sequence shown here is derived from an EMBL/GenBank/DDBJ whole genome shotgun (WGS) entry which is preliminary data.</text>
</comment>
<dbReference type="EMBL" id="JACHCB010000019">
    <property type="protein sequence ID" value="MBB6112524.1"/>
    <property type="molecule type" value="Genomic_DNA"/>
</dbReference>
<organism evidence="2 3">
    <name type="scientific">Mucilaginibacter lappiensis</name>
    <dbReference type="NCBI Taxonomy" id="354630"/>
    <lineage>
        <taxon>Bacteria</taxon>
        <taxon>Pseudomonadati</taxon>
        <taxon>Bacteroidota</taxon>
        <taxon>Sphingobacteriia</taxon>
        <taxon>Sphingobacteriales</taxon>
        <taxon>Sphingobacteriaceae</taxon>
        <taxon>Mucilaginibacter</taxon>
    </lineage>
</organism>
<dbReference type="SUPFAM" id="SSF52206">
    <property type="entry name" value="Hypothetical protein MTH538"/>
    <property type="match status" value="1"/>
</dbReference>
<evidence type="ECO:0000313" key="2">
    <source>
        <dbReference type="EMBL" id="MBB6112524.1"/>
    </source>
</evidence>
<evidence type="ECO:0000259" key="1">
    <source>
        <dbReference type="Pfam" id="PF08937"/>
    </source>
</evidence>
<dbReference type="InterPro" id="IPR036490">
    <property type="entry name" value="ThsB_TIR-like_sf"/>
</dbReference>
<gene>
    <name evidence="2" type="ORF">HDF23_005299</name>
</gene>
<sequence>MPELKRYRLFASHAWHRSEEYLRVFEFLDNANNFIYANYSVPVDRAFDNMTNSQLEEQIRNQIRPVQCVIILGGLYVSYSSWIQFEIDFAKSLSKPIIGIIPRGAQRMPTAVQNAANIVVGWNTSSIVNAIRDYSL</sequence>